<evidence type="ECO:0000256" key="1">
    <source>
        <dbReference type="SAM" id="Phobius"/>
    </source>
</evidence>
<proteinExistence type="predicted"/>
<keyword evidence="3" id="KW-1185">Reference proteome</keyword>
<dbReference type="EMBL" id="CP118381">
    <property type="protein sequence ID" value="WFD45084.1"/>
    <property type="molecule type" value="Genomic_DNA"/>
</dbReference>
<gene>
    <name evidence="2" type="ORF">MPSI1_003761</name>
</gene>
<dbReference type="InterPro" id="IPR051288">
    <property type="entry name" value="Serum_paraoxonase/arylesterase"/>
</dbReference>
<keyword evidence="1" id="KW-0472">Membrane</keyword>
<reference evidence="2" key="1">
    <citation type="submission" date="2023-02" db="EMBL/GenBank/DDBJ databases">
        <title>Mating type loci evolution in Malassezia.</title>
        <authorList>
            <person name="Coelho M.A."/>
        </authorList>
    </citation>
    <scope>NUCLEOTIDE SEQUENCE</scope>
    <source>
        <strain evidence="2">CBS 14136</strain>
    </source>
</reference>
<dbReference type="InterPro" id="IPR011042">
    <property type="entry name" value="6-blade_b-propeller_TolB-like"/>
</dbReference>
<evidence type="ECO:0000313" key="3">
    <source>
        <dbReference type="Proteomes" id="UP001214628"/>
    </source>
</evidence>
<keyword evidence="1" id="KW-1133">Transmembrane helix</keyword>
<dbReference type="Proteomes" id="UP001214628">
    <property type="component" value="Chromosome 7"/>
</dbReference>
<name>A0AAF0FE58_9BASI</name>
<keyword evidence="1" id="KW-0812">Transmembrane</keyword>
<dbReference type="AlphaFoldDB" id="A0AAF0FE58"/>
<dbReference type="Gene3D" id="2.120.10.30">
    <property type="entry name" value="TolB, C-terminal domain"/>
    <property type="match status" value="1"/>
</dbReference>
<evidence type="ECO:0000313" key="2">
    <source>
        <dbReference type="EMBL" id="WFD45084.1"/>
    </source>
</evidence>
<dbReference type="SUPFAM" id="SSF75011">
    <property type="entry name" value="3-carboxy-cis,cis-mucoante lactonizing enzyme"/>
    <property type="match status" value="1"/>
</dbReference>
<protein>
    <submittedName>
        <fullName evidence="2">Uncharacterized protein</fullName>
    </submittedName>
</protein>
<dbReference type="PANTHER" id="PTHR11799">
    <property type="entry name" value="PARAOXONASE"/>
    <property type="match status" value="1"/>
</dbReference>
<feature type="transmembrane region" description="Helical" evidence="1">
    <location>
        <begin position="6"/>
        <end position="27"/>
    </location>
</feature>
<dbReference type="PANTHER" id="PTHR11799:SF30">
    <property type="entry name" value="SERUM PARAOXONASE_ARYLESTERASE 2"/>
    <property type="match status" value="1"/>
</dbReference>
<accession>A0AAF0FE58</accession>
<sequence length="517" mass="57509">MTRSKWGAQVWQILLAVVVALVGLKVFEMRNSIMMMHTSARIRLPDFYIRQQASDMGPVRCRNVHGAYVEDSRAHSVDPKTNKPAQTTESCEDVRMSTWLGIAVFSCDPGRVKWNAVMGPLDEPHKRGAIWILDYKDPDAQPYYLQIDQFPTTYDFHPLGLSLLDLSPTLARLFVVNHRGVGNTVEVIDMQKQAGKWKARYVRSISDVVGTHAANSIQALERNELLVTNMHTAQKRTPPQPFVDRTVEHLYGAKINKYSDYFGDSRHKDNIRAMENVVGGGWVAHIKFGDEAPKPKGQLLERYEHDVKAHAIAKRIPFANGIATTPGLRHVVVASTSTPGVLIFPVVRWTEDGEPDWQRDDVLGQRIVVPTPFFADNLEVVPPKPAQKVLPDDPLFGAKIIVAGHPSLPDMAEMMQNFGSNQLRGPSWAVEIHYTGQTAIPDDAPFPADKRLAGLPRGWSVRTLMQTDGRPAQYDGNRVELPTSCGVAWDNHGEGLGTIIFSGLYSPAPLVCQGVYT</sequence>
<organism evidence="2 3">
    <name type="scientific">Malassezia psittaci</name>
    <dbReference type="NCBI Taxonomy" id="1821823"/>
    <lineage>
        <taxon>Eukaryota</taxon>
        <taxon>Fungi</taxon>
        <taxon>Dikarya</taxon>
        <taxon>Basidiomycota</taxon>
        <taxon>Ustilaginomycotina</taxon>
        <taxon>Malasseziomycetes</taxon>
        <taxon>Malasseziales</taxon>
        <taxon>Malasseziaceae</taxon>
        <taxon>Malassezia</taxon>
    </lineage>
</organism>